<organism evidence="1 2">
    <name type="scientific">Coffea canephora</name>
    <name type="common">Robusta coffee</name>
    <dbReference type="NCBI Taxonomy" id="49390"/>
    <lineage>
        <taxon>Eukaryota</taxon>
        <taxon>Viridiplantae</taxon>
        <taxon>Streptophyta</taxon>
        <taxon>Embryophyta</taxon>
        <taxon>Tracheophyta</taxon>
        <taxon>Spermatophyta</taxon>
        <taxon>Magnoliopsida</taxon>
        <taxon>eudicotyledons</taxon>
        <taxon>Gunneridae</taxon>
        <taxon>Pentapetalae</taxon>
        <taxon>asterids</taxon>
        <taxon>lamiids</taxon>
        <taxon>Gentianales</taxon>
        <taxon>Rubiaceae</taxon>
        <taxon>Ixoroideae</taxon>
        <taxon>Gardenieae complex</taxon>
        <taxon>Bertiereae - Coffeeae clade</taxon>
        <taxon>Coffeeae</taxon>
        <taxon>Coffea</taxon>
    </lineage>
</organism>
<accession>A0A068UGI3</accession>
<protein>
    <submittedName>
        <fullName evidence="1">Uncharacterized protein</fullName>
    </submittedName>
</protein>
<gene>
    <name evidence="1" type="ORF">GSCOC_T00023651001</name>
</gene>
<evidence type="ECO:0000313" key="1">
    <source>
        <dbReference type="EMBL" id="CDP06713.1"/>
    </source>
</evidence>
<proteinExistence type="predicted"/>
<reference evidence="2" key="1">
    <citation type="journal article" date="2014" name="Science">
        <title>The coffee genome provides insight into the convergent evolution of caffeine biosynthesis.</title>
        <authorList>
            <person name="Denoeud F."/>
            <person name="Carretero-Paulet L."/>
            <person name="Dereeper A."/>
            <person name="Droc G."/>
            <person name="Guyot R."/>
            <person name="Pietrella M."/>
            <person name="Zheng C."/>
            <person name="Alberti A."/>
            <person name="Anthony F."/>
            <person name="Aprea G."/>
            <person name="Aury J.M."/>
            <person name="Bento P."/>
            <person name="Bernard M."/>
            <person name="Bocs S."/>
            <person name="Campa C."/>
            <person name="Cenci A."/>
            <person name="Combes M.C."/>
            <person name="Crouzillat D."/>
            <person name="Da Silva C."/>
            <person name="Daddiego L."/>
            <person name="De Bellis F."/>
            <person name="Dussert S."/>
            <person name="Garsmeur O."/>
            <person name="Gayraud T."/>
            <person name="Guignon V."/>
            <person name="Jahn K."/>
            <person name="Jamilloux V."/>
            <person name="Joet T."/>
            <person name="Labadie K."/>
            <person name="Lan T."/>
            <person name="Leclercq J."/>
            <person name="Lepelley M."/>
            <person name="Leroy T."/>
            <person name="Li L.T."/>
            <person name="Librado P."/>
            <person name="Lopez L."/>
            <person name="Munoz A."/>
            <person name="Noel B."/>
            <person name="Pallavicini A."/>
            <person name="Perrotta G."/>
            <person name="Poncet V."/>
            <person name="Pot D."/>
            <person name="Priyono X."/>
            <person name="Rigoreau M."/>
            <person name="Rouard M."/>
            <person name="Rozas J."/>
            <person name="Tranchant-Dubreuil C."/>
            <person name="VanBuren R."/>
            <person name="Zhang Q."/>
            <person name="Andrade A.C."/>
            <person name="Argout X."/>
            <person name="Bertrand B."/>
            <person name="de Kochko A."/>
            <person name="Graziosi G."/>
            <person name="Henry R.J."/>
            <person name="Jayarama X."/>
            <person name="Ming R."/>
            <person name="Nagai C."/>
            <person name="Rounsley S."/>
            <person name="Sankoff D."/>
            <person name="Giuliano G."/>
            <person name="Albert V.A."/>
            <person name="Wincker P."/>
            <person name="Lashermes P."/>
        </authorList>
    </citation>
    <scope>NUCLEOTIDE SEQUENCE [LARGE SCALE GENOMIC DNA]</scope>
    <source>
        <strain evidence="2">cv. DH200-94</strain>
    </source>
</reference>
<name>A0A068UGI3_COFCA</name>
<sequence length="117" mass="13154">MEHPNSRQTNALLHAGDTKDGWIPELTVNSIFSFSCLNPTIPTEQNILGLFSRLKSKSDDLRQNCKLSHSSEVKTNLSSSFCSQQRYSRIAFPSSVKRTFLYPVFTPTNPALAFTEI</sequence>
<dbReference type="Proteomes" id="UP000295252">
    <property type="component" value="Chromosome VIII"/>
</dbReference>
<dbReference type="Gramene" id="CDP06713">
    <property type="protein sequence ID" value="CDP06713"/>
    <property type="gene ID" value="GSCOC_T00023651001"/>
</dbReference>
<dbReference type="EMBL" id="HG739106">
    <property type="protein sequence ID" value="CDP06713.1"/>
    <property type="molecule type" value="Genomic_DNA"/>
</dbReference>
<keyword evidence="2" id="KW-1185">Reference proteome</keyword>
<dbReference type="AlphaFoldDB" id="A0A068UGI3"/>
<evidence type="ECO:0000313" key="2">
    <source>
        <dbReference type="Proteomes" id="UP000295252"/>
    </source>
</evidence>
<dbReference type="InParanoid" id="A0A068UGI3"/>